<gene>
    <name evidence="3" type="ORF">KDL01_19395</name>
</gene>
<dbReference type="EMBL" id="JAGSOG010000096">
    <property type="protein sequence ID" value="MBR7835449.1"/>
    <property type="molecule type" value="Genomic_DNA"/>
</dbReference>
<evidence type="ECO:0000313" key="3">
    <source>
        <dbReference type="EMBL" id="MBR7835449.1"/>
    </source>
</evidence>
<keyword evidence="2" id="KW-0732">Signal</keyword>
<evidence type="ECO:0000256" key="1">
    <source>
        <dbReference type="SAM" id="MobiDB-lite"/>
    </source>
</evidence>
<accession>A0A941EUU0</accession>
<organism evidence="3 4">
    <name type="scientific">Actinospica durhamensis</name>
    <dbReference type="NCBI Taxonomy" id="1508375"/>
    <lineage>
        <taxon>Bacteria</taxon>
        <taxon>Bacillati</taxon>
        <taxon>Actinomycetota</taxon>
        <taxon>Actinomycetes</taxon>
        <taxon>Catenulisporales</taxon>
        <taxon>Actinospicaceae</taxon>
        <taxon>Actinospica</taxon>
    </lineage>
</organism>
<comment type="caution">
    <text evidence="3">The sequence shown here is derived from an EMBL/GenBank/DDBJ whole genome shotgun (WGS) entry which is preliminary data.</text>
</comment>
<evidence type="ECO:0000313" key="4">
    <source>
        <dbReference type="Proteomes" id="UP000675781"/>
    </source>
</evidence>
<feature type="chain" id="PRO_5039323521" description="NlpC/P60 family protein" evidence="2">
    <location>
        <begin position="27"/>
        <end position="242"/>
    </location>
</feature>
<dbReference type="Proteomes" id="UP000675781">
    <property type="component" value="Unassembled WGS sequence"/>
</dbReference>
<keyword evidence="4" id="KW-1185">Reference proteome</keyword>
<feature type="region of interest" description="Disordered" evidence="1">
    <location>
        <begin position="219"/>
        <end position="242"/>
    </location>
</feature>
<evidence type="ECO:0008006" key="5">
    <source>
        <dbReference type="Google" id="ProtNLM"/>
    </source>
</evidence>
<reference evidence="3" key="1">
    <citation type="submission" date="2021-04" db="EMBL/GenBank/DDBJ databases">
        <title>Genome based classification of Actinospica acidithermotolerans sp. nov., an actinobacterium isolated from an Indonesian hot spring.</title>
        <authorList>
            <person name="Kusuma A.B."/>
            <person name="Putra K.E."/>
            <person name="Nafisah S."/>
            <person name="Loh J."/>
            <person name="Nouioui I."/>
            <person name="Goodfellow M."/>
        </authorList>
    </citation>
    <scope>NUCLEOTIDE SEQUENCE</scope>
    <source>
        <strain evidence="3">CSCA 57</strain>
    </source>
</reference>
<evidence type="ECO:0000256" key="2">
    <source>
        <dbReference type="SAM" id="SignalP"/>
    </source>
</evidence>
<sequence>MKAALRIGAMTAGAALVLGSAGAAYASSASSTSTSTPTNSSGSGRLDTVKATAHARIEGRLATLHALALDVSDSKYLTSDEKSALDKQIDSDLSGLTALSSKMAAETTAAAVRTDEVAMVDDYRVYLLMAPQTRLTEALAAESDAAATLQKAYTALSDLAAKQSGGATATQKAELADLQSEVSAAQSAIANQVSTELAVQPGPDESAIHASLEPVKDAVKSARQDLVKARSDAKQLRASLKS</sequence>
<dbReference type="RefSeq" id="WP_212529943.1">
    <property type="nucleotide sequence ID" value="NZ_JAGSOG010000096.1"/>
</dbReference>
<dbReference type="AlphaFoldDB" id="A0A941EUU0"/>
<feature type="compositionally biased region" description="Basic and acidic residues" evidence="1">
    <location>
        <begin position="219"/>
        <end position="235"/>
    </location>
</feature>
<feature type="signal peptide" evidence="2">
    <location>
        <begin position="1"/>
        <end position="26"/>
    </location>
</feature>
<protein>
    <recommendedName>
        <fullName evidence="5">NlpC/P60 family protein</fullName>
    </recommendedName>
</protein>
<proteinExistence type="predicted"/>
<name>A0A941EUU0_9ACTN</name>